<dbReference type="PIRSF" id="PIRSF008546">
    <property type="entry name" value="UCP008546"/>
    <property type="match status" value="1"/>
</dbReference>
<name>A0A1H3D7A4_9BACT</name>
<accession>A0A1H3D7A4</accession>
<dbReference type="OrthoDB" id="9801870at2"/>
<sequence>MPTLQRFLDAQKSTYETALTEIQSGRKRSHWMWFIFPQLQGLGLSETARFYAIRDAREAAAYLAHPVLGLRLETISGALLALDSADATRIFGSPDDVKLRSSMTLFRAVPGAAAVFGAVLERFYEGQPDAKTVALLNK</sequence>
<dbReference type="SUPFAM" id="SSF140736">
    <property type="entry name" value="Rv1873-like"/>
    <property type="match status" value="1"/>
</dbReference>
<organism evidence="1 2">
    <name type="scientific">Hymenobacter psychrophilus</name>
    <dbReference type="NCBI Taxonomy" id="651662"/>
    <lineage>
        <taxon>Bacteria</taxon>
        <taxon>Pseudomonadati</taxon>
        <taxon>Bacteroidota</taxon>
        <taxon>Cytophagia</taxon>
        <taxon>Cytophagales</taxon>
        <taxon>Hymenobacteraceae</taxon>
        <taxon>Hymenobacter</taxon>
    </lineage>
</organism>
<dbReference type="RefSeq" id="WP_092738070.1">
    <property type="nucleotide sequence ID" value="NZ_FNOV01000002.1"/>
</dbReference>
<protein>
    <submittedName>
        <fullName evidence="1">Uncharacterized protein, DUF1810 family</fullName>
    </submittedName>
</protein>
<dbReference type="Proteomes" id="UP000199249">
    <property type="component" value="Unassembled WGS sequence"/>
</dbReference>
<dbReference type="AlphaFoldDB" id="A0A1H3D7A4"/>
<evidence type="ECO:0000313" key="1">
    <source>
        <dbReference type="EMBL" id="SDX62402.1"/>
    </source>
</evidence>
<dbReference type="STRING" id="651662.SAMN04488069_102253"/>
<dbReference type="EMBL" id="FNOV01000002">
    <property type="protein sequence ID" value="SDX62402.1"/>
    <property type="molecule type" value="Genomic_DNA"/>
</dbReference>
<dbReference type="Pfam" id="PF08837">
    <property type="entry name" value="DUF1810"/>
    <property type="match status" value="1"/>
</dbReference>
<dbReference type="InterPro" id="IPR036287">
    <property type="entry name" value="Rv1873-like_sf"/>
</dbReference>
<reference evidence="2" key="1">
    <citation type="submission" date="2016-10" db="EMBL/GenBank/DDBJ databases">
        <authorList>
            <person name="Varghese N."/>
            <person name="Submissions S."/>
        </authorList>
    </citation>
    <scope>NUCLEOTIDE SEQUENCE [LARGE SCALE GENOMIC DNA]</scope>
    <source>
        <strain evidence="2">CGMCC 1.8975</strain>
    </source>
</reference>
<proteinExistence type="predicted"/>
<keyword evidence="2" id="KW-1185">Reference proteome</keyword>
<dbReference type="Gene3D" id="1.25.40.380">
    <property type="entry name" value="Protein of unknown function DUF1810"/>
    <property type="match status" value="1"/>
</dbReference>
<evidence type="ECO:0000313" key="2">
    <source>
        <dbReference type="Proteomes" id="UP000199249"/>
    </source>
</evidence>
<gene>
    <name evidence="1" type="ORF">SAMN04488069_102253</name>
</gene>
<dbReference type="InterPro" id="IPR014937">
    <property type="entry name" value="DUF1810"/>
</dbReference>